<evidence type="ECO:0000313" key="2">
    <source>
        <dbReference type="Proteomes" id="UP001152888"/>
    </source>
</evidence>
<accession>A0A9P0LFJ8</accession>
<sequence>MTYNIGRPLHVNQIQLRPSALLAVLCNTERTAQLEDHLAHKSYLQLEQRLAIRRAYRDKPPGARDIQSIALASSLVLPVKFYGKKSGFAIYVSLDKKRPTLDRMFASTSQRNDDGLRASYNISLLIAKSGKPHTIGEKLILPAIVDVLKTVLHKPATDMIKRIPLSNNTY</sequence>
<dbReference type="OrthoDB" id="1101576at2759"/>
<reference evidence="1" key="1">
    <citation type="submission" date="2022-03" db="EMBL/GenBank/DDBJ databases">
        <authorList>
            <person name="Sayadi A."/>
        </authorList>
    </citation>
    <scope>NUCLEOTIDE SEQUENCE</scope>
</reference>
<evidence type="ECO:0000313" key="1">
    <source>
        <dbReference type="EMBL" id="CAH1995847.1"/>
    </source>
</evidence>
<dbReference type="AlphaFoldDB" id="A0A9P0LFJ8"/>
<dbReference type="PANTHER" id="PTHR45913:SF22">
    <property type="entry name" value="SCAN BOX DOMAIN-CONTAINING PROTEIN"/>
    <property type="match status" value="1"/>
</dbReference>
<comment type="caution">
    <text evidence="1">The sequence shown here is derived from an EMBL/GenBank/DDBJ whole genome shotgun (WGS) entry which is preliminary data.</text>
</comment>
<dbReference type="PANTHER" id="PTHR45913">
    <property type="entry name" value="EPM2A-INTERACTING PROTEIN 1"/>
    <property type="match status" value="1"/>
</dbReference>
<keyword evidence="2" id="KW-1185">Reference proteome</keyword>
<dbReference type="EMBL" id="CAKOFQ010007241">
    <property type="protein sequence ID" value="CAH1995847.1"/>
    <property type="molecule type" value="Genomic_DNA"/>
</dbReference>
<organism evidence="1 2">
    <name type="scientific">Acanthoscelides obtectus</name>
    <name type="common">Bean weevil</name>
    <name type="synonym">Bruchus obtectus</name>
    <dbReference type="NCBI Taxonomy" id="200917"/>
    <lineage>
        <taxon>Eukaryota</taxon>
        <taxon>Metazoa</taxon>
        <taxon>Ecdysozoa</taxon>
        <taxon>Arthropoda</taxon>
        <taxon>Hexapoda</taxon>
        <taxon>Insecta</taxon>
        <taxon>Pterygota</taxon>
        <taxon>Neoptera</taxon>
        <taxon>Endopterygota</taxon>
        <taxon>Coleoptera</taxon>
        <taxon>Polyphaga</taxon>
        <taxon>Cucujiformia</taxon>
        <taxon>Chrysomeloidea</taxon>
        <taxon>Chrysomelidae</taxon>
        <taxon>Bruchinae</taxon>
        <taxon>Bruchini</taxon>
        <taxon>Acanthoscelides</taxon>
    </lineage>
</organism>
<gene>
    <name evidence="1" type="ORF">ACAOBT_LOCUS22871</name>
</gene>
<dbReference type="Proteomes" id="UP001152888">
    <property type="component" value="Unassembled WGS sequence"/>
</dbReference>
<protein>
    <submittedName>
        <fullName evidence="1">Uncharacterized protein</fullName>
    </submittedName>
</protein>
<name>A0A9P0LFJ8_ACAOB</name>
<proteinExistence type="predicted"/>